<organism evidence="1 2">
    <name type="scientific">Marivita geojedonensis</name>
    <dbReference type="NCBI Taxonomy" id="1123756"/>
    <lineage>
        <taxon>Bacteria</taxon>
        <taxon>Pseudomonadati</taxon>
        <taxon>Pseudomonadota</taxon>
        <taxon>Alphaproteobacteria</taxon>
        <taxon>Rhodobacterales</taxon>
        <taxon>Roseobacteraceae</taxon>
        <taxon>Marivita</taxon>
    </lineage>
</organism>
<reference evidence="1 2" key="1">
    <citation type="submission" date="2014-03" db="EMBL/GenBank/DDBJ databases">
        <title>The draft genome sequence of Marivita geojedonensis KCTC 23882.</title>
        <authorList>
            <person name="Lai Q."/>
            <person name="Shao Z."/>
        </authorList>
    </citation>
    <scope>NUCLEOTIDE SEQUENCE [LARGE SCALE GENOMIC DNA]</scope>
    <source>
        <strain evidence="1 2">DPG-138</strain>
    </source>
</reference>
<evidence type="ECO:0000313" key="2">
    <source>
        <dbReference type="Proteomes" id="UP000193926"/>
    </source>
</evidence>
<name>A0A1X4NNY3_9RHOB</name>
<proteinExistence type="predicted"/>
<accession>A0A1X4NNY3</accession>
<dbReference type="InterPro" id="IPR046579">
    <property type="entry name" value="DUF6639"/>
</dbReference>
<evidence type="ECO:0000313" key="1">
    <source>
        <dbReference type="EMBL" id="OSQ52415.1"/>
    </source>
</evidence>
<comment type="caution">
    <text evidence="1">The sequence shown here is derived from an EMBL/GenBank/DDBJ whole genome shotgun (WGS) entry which is preliminary data.</text>
</comment>
<keyword evidence="2" id="KW-1185">Reference proteome</keyword>
<dbReference type="Proteomes" id="UP000193926">
    <property type="component" value="Unassembled WGS sequence"/>
</dbReference>
<dbReference type="EMBL" id="JFKC01000002">
    <property type="protein sequence ID" value="OSQ52415.1"/>
    <property type="molecule type" value="Genomic_DNA"/>
</dbReference>
<protein>
    <submittedName>
        <fullName evidence="1">Uncharacterized protein</fullName>
    </submittedName>
</protein>
<dbReference type="Pfam" id="PF20344">
    <property type="entry name" value="DUF6639"/>
    <property type="match status" value="1"/>
</dbReference>
<sequence length="141" mass="15727">MSKLLGDQSPLIAIPIESLFSSIIAHELAHALLFQMRNGAGETIAEDEYVAYAMQYLSLTAPERESLLRAMPGQESYVTRDMLNDFFLTMSPITFGSWAWRHFEKQEDGCGFISGIVSGEIDFTLDAASRCLNPPECTINR</sequence>
<dbReference type="AlphaFoldDB" id="A0A1X4NNY3"/>
<gene>
    <name evidence="1" type="ORF">MGEO_03220</name>
</gene>